<evidence type="ECO:0000313" key="5">
    <source>
        <dbReference type="Proteomes" id="UP000030764"/>
    </source>
</evidence>
<dbReference type="InterPro" id="IPR055475">
    <property type="entry name" value="DUF7047"/>
</dbReference>
<dbReference type="InterPro" id="IPR000953">
    <property type="entry name" value="Chromo/chromo_shadow_dom"/>
</dbReference>
<feature type="region of interest" description="Disordered" evidence="1">
    <location>
        <begin position="148"/>
        <end position="176"/>
    </location>
</feature>
<evidence type="ECO:0000313" key="4">
    <source>
        <dbReference type="EMBL" id="KFD66121.1"/>
    </source>
</evidence>
<dbReference type="Proteomes" id="UP000030758">
    <property type="component" value="Unassembled WGS sequence"/>
</dbReference>
<gene>
    <name evidence="3" type="ORF">M513_02142</name>
    <name evidence="4" type="ORF">M514_02142</name>
</gene>
<name>A0A085MI39_9BILA</name>
<dbReference type="InterPro" id="IPR023780">
    <property type="entry name" value="Chromo_domain"/>
</dbReference>
<dbReference type="PROSITE" id="PS50013">
    <property type="entry name" value="CHROMO_2"/>
    <property type="match status" value="1"/>
</dbReference>
<feature type="compositionally biased region" description="Polar residues" evidence="1">
    <location>
        <begin position="148"/>
        <end position="157"/>
    </location>
</feature>
<dbReference type="SUPFAM" id="SSF54160">
    <property type="entry name" value="Chromo domain-like"/>
    <property type="match status" value="1"/>
</dbReference>
<feature type="domain" description="Chromo" evidence="2">
    <location>
        <begin position="93"/>
        <end position="151"/>
    </location>
</feature>
<evidence type="ECO:0000259" key="2">
    <source>
        <dbReference type="PROSITE" id="PS50013"/>
    </source>
</evidence>
<dbReference type="Proteomes" id="UP000030764">
    <property type="component" value="Unassembled WGS sequence"/>
</dbReference>
<keyword evidence="5" id="KW-1185">Reference proteome</keyword>
<accession>A0A085MI39</accession>
<proteinExistence type="predicted"/>
<dbReference type="EMBL" id="KL367527">
    <property type="protein sequence ID" value="KFD66121.1"/>
    <property type="molecule type" value="Genomic_DNA"/>
</dbReference>
<dbReference type="EMBL" id="KL363191">
    <property type="protein sequence ID" value="KFD56885.1"/>
    <property type="molecule type" value="Genomic_DNA"/>
</dbReference>
<dbReference type="Pfam" id="PF23088">
    <property type="entry name" value="DUF7047"/>
    <property type="match status" value="1"/>
</dbReference>
<evidence type="ECO:0000313" key="3">
    <source>
        <dbReference type="EMBL" id="KFD56885.1"/>
    </source>
</evidence>
<dbReference type="InterPro" id="IPR016197">
    <property type="entry name" value="Chromo-like_dom_sf"/>
</dbReference>
<dbReference type="Gene3D" id="2.40.50.40">
    <property type="match status" value="1"/>
</dbReference>
<evidence type="ECO:0000256" key="1">
    <source>
        <dbReference type="SAM" id="MobiDB-lite"/>
    </source>
</evidence>
<sequence length="176" mass="20001">MQTSRTIGRRCASPRPEGLGEHNCLMWSRGSEINDLPKHLTRRMVFSYCGEMVAHYPVGSWLRTAAAFIKREANSATSSSGAETSTKRSATFMEIEYLVCKRFRQGKAEYPAKWKDHSWRSSIWLAEEDLHGKQLIVEFEERERIMQQAANSESTGTPRFAKVDGTGEVVRKVKPS</sequence>
<dbReference type="AlphaFoldDB" id="A0A085MI39"/>
<dbReference type="Pfam" id="PF00385">
    <property type="entry name" value="Chromo"/>
    <property type="match status" value="1"/>
</dbReference>
<protein>
    <recommendedName>
        <fullName evidence="2">Chromo domain-containing protein</fullName>
    </recommendedName>
</protein>
<reference evidence="3 5" key="1">
    <citation type="journal article" date="2014" name="Nat. Genet.">
        <title>Genome and transcriptome of the porcine whipworm Trichuris suis.</title>
        <authorList>
            <person name="Jex A.R."/>
            <person name="Nejsum P."/>
            <person name="Schwarz E.M."/>
            <person name="Hu L."/>
            <person name="Young N.D."/>
            <person name="Hall R.S."/>
            <person name="Korhonen P.K."/>
            <person name="Liao S."/>
            <person name="Thamsborg S."/>
            <person name="Xia J."/>
            <person name="Xu P."/>
            <person name="Wang S."/>
            <person name="Scheerlinck J.P."/>
            <person name="Hofmann A."/>
            <person name="Sternberg P.W."/>
            <person name="Wang J."/>
            <person name="Gasser R.B."/>
        </authorList>
    </citation>
    <scope>NUCLEOTIDE SEQUENCE [LARGE SCALE GENOMIC DNA]</scope>
    <source>
        <strain evidence="4">DCEP-RM93F</strain>
        <strain evidence="3">DCEP-RM93M</strain>
    </source>
</reference>
<organism evidence="3 5">
    <name type="scientific">Trichuris suis</name>
    <name type="common">pig whipworm</name>
    <dbReference type="NCBI Taxonomy" id="68888"/>
    <lineage>
        <taxon>Eukaryota</taxon>
        <taxon>Metazoa</taxon>
        <taxon>Ecdysozoa</taxon>
        <taxon>Nematoda</taxon>
        <taxon>Enoplea</taxon>
        <taxon>Dorylaimia</taxon>
        <taxon>Trichinellida</taxon>
        <taxon>Trichuridae</taxon>
        <taxon>Trichuris</taxon>
    </lineage>
</organism>